<organism evidence="1 2">
    <name type="scientific">Hypocrea virens (strain Gv29-8 / FGSC 10586)</name>
    <name type="common">Gliocladium virens</name>
    <name type="synonym">Trichoderma virens</name>
    <dbReference type="NCBI Taxonomy" id="413071"/>
    <lineage>
        <taxon>Eukaryota</taxon>
        <taxon>Fungi</taxon>
        <taxon>Dikarya</taxon>
        <taxon>Ascomycota</taxon>
        <taxon>Pezizomycotina</taxon>
        <taxon>Sordariomycetes</taxon>
        <taxon>Hypocreomycetidae</taxon>
        <taxon>Hypocreales</taxon>
        <taxon>Hypocreaceae</taxon>
        <taxon>Trichoderma</taxon>
    </lineage>
</organism>
<evidence type="ECO:0000313" key="2">
    <source>
        <dbReference type="Proteomes" id="UP000007115"/>
    </source>
</evidence>
<dbReference type="OrthoDB" id="10519913at2759"/>
<evidence type="ECO:0000313" key="1">
    <source>
        <dbReference type="EMBL" id="EHK22073.1"/>
    </source>
</evidence>
<comment type="caution">
    <text evidence="1">The sequence shown here is derived from an EMBL/GenBank/DDBJ whole genome shotgun (WGS) entry which is preliminary data.</text>
</comment>
<dbReference type="InParanoid" id="G9MU09"/>
<dbReference type="GeneID" id="25797422"/>
<dbReference type="VEuPathDB" id="FungiDB:TRIVIDRAFT_71033"/>
<dbReference type="RefSeq" id="XP_013956266.1">
    <property type="nucleotide sequence ID" value="XM_014100791.1"/>
</dbReference>
<proteinExistence type="predicted"/>
<dbReference type="EMBL" id="ABDF02000033">
    <property type="protein sequence ID" value="EHK22073.1"/>
    <property type="molecule type" value="Genomic_DNA"/>
</dbReference>
<sequence>MDQNTRRYQLNPFFIHIQAIPNRSNSNYLAFKYPLKVIPSQEVPTQLIGFATADFHIVEHQGSTQKYPVPSNKYSCSRIDYAVSQNADIQGAIGGSQMFMRYASNFCGVQGLDFYKQSDGSYKLYI</sequence>
<name>G9MU09_HYPVG</name>
<protein>
    <submittedName>
        <fullName evidence="1">Uncharacterized protein</fullName>
    </submittedName>
</protein>
<keyword evidence="2" id="KW-1185">Reference proteome</keyword>
<dbReference type="AlphaFoldDB" id="G9MU09"/>
<dbReference type="Proteomes" id="UP000007115">
    <property type="component" value="Unassembled WGS sequence"/>
</dbReference>
<dbReference type="HOGENOM" id="CLU_1981880_0_0_1"/>
<accession>G9MU09</accession>
<gene>
    <name evidence="1" type="ORF">TRIVIDRAFT_71033</name>
</gene>
<reference evidence="1 2" key="1">
    <citation type="journal article" date="2011" name="Genome Biol.">
        <title>Comparative genome sequence analysis underscores mycoparasitism as the ancestral life style of Trichoderma.</title>
        <authorList>
            <person name="Kubicek C.P."/>
            <person name="Herrera-Estrella A."/>
            <person name="Seidl-Seiboth V."/>
            <person name="Martinez D.A."/>
            <person name="Druzhinina I.S."/>
            <person name="Thon M."/>
            <person name="Zeilinger S."/>
            <person name="Casas-Flores S."/>
            <person name="Horwitz B.A."/>
            <person name="Mukherjee P.K."/>
            <person name="Mukherjee M."/>
            <person name="Kredics L."/>
            <person name="Alcaraz L.D."/>
            <person name="Aerts A."/>
            <person name="Antal Z."/>
            <person name="Atanasova L."/>
            <person name="Cervantes-Badillo M.G."/>
            <person name="Challacombe J."/>
            <person name="Chertkov O."/>
            <person name="McCluskey K."/>
            <person name="Coulpier F."/>
            <person name="Deshpande N."/>
            <person name="von Doehren H."/>
            <person name="Ebbole D.J."/>
            <person name="Esquivel-Naranjo E.U."/>
            <person name="Fekete E."/>
            <person name="Flipphi M."/>
            <person name="Glaser F."/>
            <person name="Gomez-Rodriguez E.Y."/>
            <person name="Gruber S."/>
            <person name="Han C."/>
            <person name="Henrissat B."/>
            <person name="Hermosa R."/>
            <person name="Hernandez-Onate M."/>
            <person name="Karaffa L."/>
            <person name="Kosti I."/>
            <person name="Le Crom S."/>
            <person name="Lindquist E."/>
            <person name="Lucas S."/>
            <person name="Luebeck M."/>
            <person name="Luebeck P.S."/>
            <person name="Margeot A."/>
            <person name="Metz B."/>
            <person name="Misra M."/>
            <person name="Nevalainen H."/>
            <person name="Omann M."/>
            <person name="Packer N."/>
            <person name="Perrone G."/>
            <person name="Uresti-Rivera E.E."/>
            <person name="Salamov A."/>
            <person name="Schmoll M."/>
            <person name="Seiboth B."/>
            <person name="Shapiro H."/>
            <person name="Sukno S."/>
            <person name="Tamayo-Ramos J.A."/>
            <person name="Tisch D."/>
            <person name="Wiest A."/>
            <person name="Wilkinson H.H."/>
            <person name="Zhang M."/>
            <person name="Coutinho P.M."/>
            <person name="Kenerley C.M."/>
            <person name="Monte E."/>
            <person name="Baker S.E."/>
            <person name="Grigoriev I.V."/>
        </authorList>
    </citation>
    <scope>NUCLEOTIDE SEQUENCE [LARGE SCALE GENOMIC DNA]</scope>
    <source>
        <strain evidence="2">Gv29-8 / FGSC 10586</strain>
    </source>
</reference>